<evidence type="ECO:0000256" key="10">
    <source>
        <dbReference type="ARBA" id="ARBA00023054"/>
    </source>
</evidence>
<evidence type="ECO:0000256" key="17">
    <source>
        <dbReference type="ARBA" id="ARBA00065185"/>
    </source>
</evidence>
<dbReference type="PANTHER" id="PTHR12955">
    <property type="entry name" value="SARCOMA ANTIGEN NY-SAR-95-RELATED"/>
    <property type="match status" value="1"/>
</dbReference>
<dbReference type="PANTHER" id="PTHR12955:SF1">
    <property type="entry name" value="INTEGRATOR COMPLEX SUBUNIT 13"/>
    <property type="match status" value="1"/>
</dbReference>
<keyword evidence="7" id="KW-0498">Mitosis</keyword>
<comment type="similarity">
    <text evidence="16">Belongs to the Integrator subunit 13 family.</text>
</comment>
<comment type="subcellular location">
    <subcellularLocation>
        <location evidence="2">Cytoplasm</location>
        <location evidence="2">Perinuclear region</location>
    </subcellularLocation>
    <subcellularLocation>
        <location evidence="1">Nucleus</location>
    </subcellularLocation>
</comment>
<keyword evidence="12" id="KW-0469">Meiosis</keyword>
<evidence type="ECO:0000256" key="9">
    <source>
        <dbReference type="ARBA" id="ARBA00022871"/>
    </source>
</evidence>
<evidence type="ECO:0000256" key="1">
    <source>
        <dbReference type="ARBA" id="ARBA00004123"/>
    </source>
</evidence>
<dbReference type="GO" id="GO:0032039">
    <property type="term" value="C:integrator complex"/>
    <property type="evidence" value="ECO:0007669"/>
    <property type="project" value="TreeGrafter"/>
</dbReference>
<name>A0A3Q0IPR2_DIACI</name>
<comment type="subunit">
    <text evidence="17">Belongs to the multiprotein complex Integrator, at least composed of IntS1, IntS2, IntS3, IntS4, omd/IntS5, IntS6, defl/IntS7, IntS8, IntS9, IntS10, IntS11, IntS12, asun/IntS13, IntS14 and IntS15. The core complex associates with protein phosphatase 2A subunits mts/PP2A and Pp2A-29B, to form the Integrator-PP2A (INTAC) complex.</text>
</comment>
<evidence type="ECO:0000313" key="19">
    <source>
        <dbReference type="RefSeq" id="XP_026676310.1"/>
    </source>
</evidence>
<evidence type="ECO:0000256" key="7">
    <source>
        <dbReference type="ARBA" id="ARBA00022776"/>
    </source>
</evidence>
<dbReference type="InterPro" id="IPR019355">
    <property type="entry name" value="Cell_cycle_regulator_Mat89Bb"/>
</dbReference>
<keyword evidence="5" id="KW-0963">Cytoplasm</keyword>
<dbReference type="STRING" id="121845.A0A3Q0IPR2"/>
<evidence type="ECO:0000256" key="3">
    <source>
        <dbReference type="ARBA" id="ARBA00020501"/>
    </source>
</evidence>
<dbReference type="RefSeq" id="XP_026676310.1">
    <property type="nucleotide sequence ID" value="XM_026820509.1"/>
</dbReference>
<sequence>MSSSTLIHKLYPANHKTVFVLDHSPYFGISSDYPIELDPADKSRGPGFIPIAPICKSLWTSTIEAVFEYCRIVWDIFPGMCFSPLTPPLLKAAFHTELQNMNKLATESEHLFPVHFCHLVIINVFPCSAKHATALYNMQYPETPFSPVLSTELHCVKAGPELSNKLSHLIQLHYDLASTTVTGIPMKEEQNANSSANYDVEIFHPSEVHAALLKGNLADIAQIRSPKPGQSYDTITLRWCTPRNTLAEMHSVTSCLQLHCVKAGPELSNKLSHLIQMHYDLASTTVTGIPMKEEQNANSSANYDVEIFHPSEVHAVTWPVIRATPPIPTDSPMSPPLSSRSRIGGRGRSLLDICMNRTKAALNRSKRGDFYGRLNAEPGSNGTLVSKLYVDLVVKEETERGKASKPNPVVVE</sequence>
<dbReference type="GO" id="GO:0007283">
    <property type="term" value="P:spermatogenesis"/>
    <property type="evidence" value="ECO:0007669"/>
    <property type="project" value="UniProtKB-KW"/>
</dbReference>
<evidence type="ECO:0000256" key="13">
    <source>
        <dbReference type="ARBA" id="ARBA00023306"/>
    </source>
</evidence>
<evidence type="ECO:0000256" key="12">
    <source>
        <dbReference type="ARBA" id="ARBA00023254"/>
    </source>
</evidence>
<dbReference type="KEGG" id="dci:103505150"/>
<dbReference type="Proteomes" id="UP000079169">
    <property type="component" value="Unplaced"/>
</dbReference>
<dbReference type="PaxDb" id="121845-A0A3Q0IPR2"/>
<protein>
    <recommendedName>
        <fullName evidence="3">Protein asunder</fullName>
    </recommendedName>
    <alternativeName>
        <fullName evidence="15">Cell cycle regulator Mat89Bb</fullName>
    </alternativeName>
    <alternativeName>
        <fullName evidence="14">Set apart in position or space protein</fullName>
    </alternativeName>
</protein>
<proteinExistence type="inferred from homology"/>
<keyword evidence="18" id="KW-1185">Reference proteome</keyword>
<evidence type="ECO:0000256" key="14">
    <source>
        <dbReference type="ARBA" id="ARBA00030658"/>
    </source>
</evidence>
<keyword evidence="13" id="KW-0131">Cell cycle</keyword>
<dbReference type="GO" id="GO:0048471">
    <property type="term" value="C:perinuclear region of cytoplasm"/>
    <property type="evidence" value="ECO:0007669"/>
    <property type="project" value="UniProtKB-SubCell"/>
</dbReference>
<evidence type="ECO:0000256" key="5">
    <source>
        <dbReference type="ARBA" id="ARBA00022490"/>
    </source>
</evidence>
<evidence type="ECO:0000256" key="16">
    <source>
        <dbReference type="ARBA" id="ARBA00061603"/>
    </source>
</evidence>
<evidence type="ECO:0000256" key="15">
    <source>
        <dbReference type="ARBA" id="ARBA00032585"/>
    </source>
</evidence>
<keyword evidence="11" id="KW-0539">Nucleus</keyword>
<evidence type="ECO:0000256" key="6">
    <source>
        <dbReference type="ARBA" id="ARBA00022618"/>
    </source>
</evidence>
<evidence type="ECO:0000256" key="2">
    <source>
        <dbReference type="ARBA" id="ARBA00004556"/>
    </source>
</evidence>
<dbReference type="AlphaFoldDB" id="A0A3Q0IPR2"/>
<evidence type="ECO:0000256" key="8">
    <source>
        <dbReference type="ARBA" id="ARBA00022782"/>
    </source>
</evidence>
<keyword evidence="10" id="KW-0175">Coiled coil</keyword>
<evidence type="ECO:0000313" key="18">
    <source>
        <dbReference type="Proteomes" id="UP000079169"/>
    </source>
</evidence>
<dbReference type="GeneID" id="103505150"/>
<keyword evidence="8" id="KW-0221">Differentiation</keyword>
<keyword evidence="9" id="KW-0744">Spermatogenesis</keyword>
<organism evidence="18 19">
    <name type="scientific">Diaphorina citri</name>
    <name type="common">Asian citrus psyllid</name>
    <dbReference type="NCBI Taxonomy" id="121845"/>
    <lineage>
        <taxon>Eukaryota</taxon>
        <taxon>Metazoa</taxon>
        <taxon>Ecdysozoa</taxon>
        <taxon>Arthropoda</taxon>
        <taxon>Hexapoda</taxon>
        <taxon>Insecta</taxon>
        <taxon>Pterygota</taxon>
        <taxon>Neoptera</taxon>
        <taxon>Paraneoptera</taxon>
        <taxon>Hemiptera</taxon>
        <taxon>Sternorrhyncha</taxon>
        <taxon>Psylloidea</taxon>
        <taxon>Psyllidae</taxon>
        <taxon>Diaphorininae</taxon>
        <taxon>Diaphorina</taxon>
    </lineage>
</organism>
<gene>
    <name evidence="19" type="primary">LOC103505150</name>
</gene>
<keyword evidence="4" id="KW-0217">Developmental protein</keyword>
<keyword evidence="6" id="KW-0132">Cell division</keyword>
<dbReference type="GO" id="GO:0051642">
    <property type="term" value="P:centrosome localization"/>
    <property type="evidence" value="ECO:0007669"/>
    <property type="project" value="TreeGrafter"/>
</dbReference>
<dbReference type="Pfam" id="PF10221">
    <property type="entry name" value="Mat89Bb"/>
    <property type="match status" value="2"/>
</dbReference>
<reference evidence="19" key="1">
    <citation type="submission" date="2025-08" db="UniProtKB">
        <authorList>
            <consortium name="RefSeq"/>
        </authorList>
    </citation>
    <scope>IDENTIFICATION</scope>
</reference>
<evidence type="ECO:0000256" key="4">
    <source>
        <dbReference type="ARBA" id="ARBA00022473"/>
    </source>
</evidence>
<accession>A0A3Q0IPR2</accession>
<dbReference type="GO" id="GO:0051321">
    <property type="term" value="P:meiotic cell cycle"/>
    <property type="evidence" value="ECO:0007669"/>
    <property type="project" value="UniProtKB-KW"/>
</dbReference>
<dbReference type="GO" id="GO:0030154">
    <property type="term" value="P:cell differentiation"/>
    <property type="evidence" value="ECO:0007669"/>
    <property type="project" value="UniProtKB-KW"/>
</dbReference>
<dbReference type="GO" id="GO:0051301">
    <property type="term" value="P:cell division"/>
    <property type="evidence" value="ECO:0007669"/>
    <property type="project" value="UniProtKB-KW"/>
</dbReference>
<dbReference type="GO" id="GO:0007346">
    <property type="term" value="P:regulation of mitotic cell cycle"/>
    <property type="evidence" value="ECO:0007669"/>
    <property type="project" value="TreeGrafter"/>
</dbReference>
<evidence type="ECO:0000256" key="11">
    <source>
        <dbReference type="ARBA" id="ARBA00023242"/>
    </source>
</evidence>